<dbReference type="InterPro" id="IPR002172">
    <property type="entry name" value="LDrepeatLR_classA_rpt"/>
</dbReference>
<dbReference type="SMART" id="SM00192">
    <property type="entry name" value="LDLa"/>
    <property type="match status" value="4"/>
</dbReference>
<dbReference type="Gene3D" id="2.40.10.10">
    <property type="entry name" value="Trypsin-like serine proteases"/>
    <property type="match status" value="1"/>
</dbReference>
<feature type="compositionally biased region" description="Polar residues" evidence="4">
    <location>
        <begin position="244"/>
        <end position="256"/>
    </location>
</feature>
<dbReference type="InterPro" id="IPR000436">
    <property type="entry name" value="Sushi_SCR_CCP_dom"/>
</dbReference>
<dbReference type="CDD" id="cd00033">
    <property type="entry name" value="CCP"/>
    <property type="match status" value="1"/>
</dbReference>
<keyword evidence="3" id="KW-0768">Sushi</keyword>
<dbReference type="InterPro" id="IPR009003">
    <property type="entry name" value="Peptidase_S1_PA"/>
</dbReference>
<dbReference type="PROSITE" id="PS01209">
    <property type="entry name" value="LDLRA_1"/>
    <property type="match status" value="3"/>
</dbReference>
<keyword evidence="8" id="KW-1185">Reference proteome</keyword>
<feature type="disulfide bond" evidence="2">
    <location>
        <begin position="398"/>
        <end position="410"/>
    </location>
</feature>
<evidence type="ECO:0000256" key="1">
    <source>
        <dbReference type="ARBA" id="ARBA00023157"/>
    </source>
</evidence>
<gene>
    <name evidence="7" type="ORF">CEUTPL_LOCUS13507</name>
</gene>
<dbReference type="GO" id="GO:0006508">
    <property type="term" value="P:proteolysis"/>
    <property type="evidence" value="ECO:0007669"/>
    <property type="project" value="InterPro"/>
</dbReference>
<feature type="compositionally biased region" description="Low complexity" evidence="4">
    <location>
        <begin position="267"/>
        <end position="283"/>
    </location>
</feature>
<dbReference type="Pfam" id="PF00089">
    <property type="entry name" value="Trypsin"/>
    <property type="match status" value="1"/>
</dbReference>
<dbReference type="PANTHER" id="PTHR24252:SF7">
    <property type="entry name" value="HYALIN"/>
    <property type="match status" value="1"/>
</dbReference>
<dbReference type="PROSITE" id="PS00134">
    <property type="entry name" value="TRYPSIN_HIS"/>
    <property type="match status" value="1"/>
</dbReference>
<comment type="caution">
    <text evidence="3">Lacks conserved residue(s) required for the propagation of feature annotation.</text>
</comment>
<dbReference type="EMBL" id="OU892284">
    <property type="protein sequence ID" value="CAG9773106.1"/>
    <property type="molecule type" value="Genomic_DNA"/>
</dbReference>
<dbReference type="PROSITE" id="PS50923">
    <property type="entry name" value="SUSHI"/>
    <property type="match status" value="1"/>
</dbReference>
<evidence type="ECO:0000259" key="6">
    <source>
        <dbReference type="PROSITE" id="PS50923"/>
    </source>
</evidence>
<feature type="disulfide bond" evidence="2">
    <location>
        <begin position="358"/>
        <end position="370"/>
    </location>
</feature>
<dbReference type="InterPro" id="IPR018114">
    <property type="entry name" value="TRYPSIN_HIS"/>
</dbReference>
<dbReference type="Gene3D" id="4.10.400.10">
    <property type="entry name" value="Low-density Lipoprotein Receptor"/>
    <property type="match status" value="4"/>
</dbReference>
<protein>
    <submittedName>
        <fullName evidence="7">Uncharacterized protein</fullName>
    </submittedName>
</protein>
<dbReference type="SUPFAM" id="SSF50494">
    <property type="entry name" value="Trypsin-like serine proteases"/>
    <property type="match status" value="1"/>
</dbReference>
<dbReference type="PROSITE" id="PS50068">
    <property type="entry name" value="LDLRA_2"/>
    <property type="match status" value="4"/>
</dbReference>
<dbReference type="SMART" id="SM00020">
    <property type="entry name" value="Tryp_SPc"/>
    <property type="match status" value="1"/>
</dbReference>
<dbReference type="FunFam" id="2.40.10.10:FF:000068">
    <property type="entry name" value="transmembrane protease serine 2"/>
    <property type="match status" value="1"/>
</dbReference>
<dbReference type="InterPro" id="IPR001254">
    <property type="entry name" value="Trypsin_dom"/>
</dbReference>
<dbReference type="Proteomes" id="UP001152799">
    <property type="component" value="Chromosome 8"/>
</dbReference>
<dbReference type="OrthoDB" id="6744641at2759"/>
<feature type="domain" description="Peptidase S1" evidence="5">
    <location>
        <begin position="653"/>
        <end position="915"/>
    </location>
</feature>
<name>A0A9N9N100_9CUCU</name>
<reference evidence="7" key="1">
    <citation type="submission" date="2022-01" db="EMBL/GenBank/DDBJ databases">
        <authorList>
            <person name="King R."/>
        </authorList>
    </citation>
    <scope>NUCLEOTIDE SEQUENCE</scope>
</reference>
<feature type="disulfide bond" evidence="2">
    <location>
        <begin position="439"/>
        <end position="451"/>
    </location>
</feature>
<dbReference type="Pfam" id="PF00057">
    <property type="entry name" value="Ldl_recept_a"/>
    <property type="match status" value="4"/>
</dbReference>
<dbReference type="InterPro" id="IPR043504">
    <property type="entry name" value="Peptidase_S1_PA_chymotrypsin"/>
</dbReference>
<dbReference type="Gene3D" id="2.10.70.10">
    <property type="entry name" value="Complement Module, domain 1"/>
    <property type="match status" value="1"/>
</dbReference>
<evidence type="ECO:0000313" key="8">
    <source>
        <dbReference type="Proteomes" id="UP001152799"/>
    </source>
</evidence>
<dbReference type="CDD" id="cd00190">
    <property type="entry name" value="Tryp_SPc"/>
    <property type="match status" value="1"/>
</dbReference>
<feature type="disulfide bond" evidence="2">
    <location>
        <begin position="377"/>
        <end position="392"/>
    </location>
</feature>
<feature type="compositionally biased region" description="Polar residues" evidence="4">
    <location>
        <begin position="168"/>
        <end position="181"/>
    </location>
</feature>
<dbReference type="PROSITE" id="PS50240">
    <property type="entry name" value="TRYPSIN_DOM"/>
    <property type="match status" value="1"/>
</dbReference>
<feature type="disulfide bond" evidence="2">
    <location>
        <begin position="365"/>
        <end position="383"/>
    </location>
</feature>
<dbReference type="InterPro" id="IPR036055">
    <property type="entry name" value="LDL_receptor-like_sf"/>
</dbReference>
<evidence type="ECO:0000256" key="2">
    <source>
        <dbReference type="PROSITE-ProRule" id="PRU00124"/>
    </source>
</evidence>
<dbReference type="SUPFAM" id="SSF57424">
    <property type="entry name" value="LDL receptor-like module"/>
    <property type="match status" value="4"/>
</dbReference>
<dbReference type="PRINTS" id="PR00261">
    <property type="entry name" value="LDLRECEPTOR"/>
</dbReference>
<dbReference type="CDD" id="cd00112">
    <property type="entry name" value="LDLa"/>
    <property type="match status" value="4"/>
</dbReference>
<evidence type="ECO:0000259" key="5">
    <source>
        <dbReference type="PROSITE" id="PS50240"/>
    </source>
</evidence>
<dbReference type="InterPro" id="IPR035976">
    <property type="entry name" value="Sushi/SCR/CCP_sf"/>
</dbReference>
<feature type="disulfide bond" evidence="2">
    <location>
        <begin position="405"/>
        <end position="423"/>
    </location>
</feature>
<evidence type="ECO:0000313" key="7">
    <source>
        <dbReference type="EMBL" id="CAG9773106.1"/>
    </source>
</evidence>
<organism evidence="7 8">
    <name type="scientific">Ceutorhynchus assimilis</name>
    <name type="common">cabbage seed weevil</name>
    <dbReference type="NCBI Taxonomy" id="467358"/>
    <lineage>
        <taxon>Eukaryota</taxon>
        <taxon>Metazoa</taxon>
        <taxon>Ecdysozoa</taxon>
        <taxon>Arthropoda</taxon>
        <taxon>Hexapoda</taxon>
        <taxon>Insecta</taxon>
        <taxon>Pterygota</taxon>
        <taxon>Neoptera</taxon>
        <taxon>Endopterygota</taxon>
        <taxon>Coleoptera</taxon>
        <taxon>Polyphaga</taxon>
        <taxon>Cucujiformia</taxon>
        <taxon>Curculionidae</taxon>
        <taxon>Ceutorhynchinae</taxon>
        <taxon>Ceutorhynchus</taxon>
    </lineage>
</organism>
<feature type="disulfide bond" evidence="2">
    <location>
        <begin position="446"/>
        <end position="464"/>
    </location>
</feature>
<feature type="region of interest" description="Disordered" evidence="4">
    <location>
        <begin position="244"/>
        <end position="283"/>
    </location>
</feature>
<sequence>MSSETPNLMAPQTPVLSVACRILRSPSHESVTTDLSLFSVSSVDSTGGRRLLNFKCDRGHSPNPESRTQNRPADIPEILWFEEETDLIRSCAALSSAVGLQKSFSTSDISQLPSPDEGPNLQGLRNAVSELALNSLQRSGFLLEHARLDHTSRSCSTWVAVGDIASTSQLPSPHGGQSSTNTTSQPPACTPPPPAFTAADFIRSVNKKVRQNYIRRRLLTTYKALERLSQSEFNLDRLEVTPSTAQASLDSCSQSVIGPGPTRLTVPGSSPTPSKSPTTSSSTNAAMLRAAKSRAGKNLPLTIRDVERERGKPLSNDKSKFQCQDSPECIDNDQECNGIVDCPDGSDETKEICENIICPGYLFRCDYGGCISGHFKCDGKQDCRDNSDEANCFDNNNCRSNQYQCTNGECIDIDGRCNGIIDCKDRSDETEDLCLNVNCPGYTFKCKYGACVDGTAKCNGIKECHDNSDEDPSICPVVTMTTATPPPRIKGPTCTTPAQPLNGSWKYWNGRIIEKAALPNERVDPMTQIIFRCNNGTHQLSTSHDRDQEIFYCQENGEWSNGQIVAFGFPKCLVLCEKYYNDDHAVLQCKRDNSVIPCDRATHNTILTFTCDLYYESASLYTTNYCTNGVWSYERPKCKEVCGEKRVSAVPLIIDGKIVERGHYPWVVALYLPSSDATTFELKCGGSLLTANFILTAAHCVSNGNTGEPFDKELYRVAAGKYFNKYNDSKDIDTAQYRKISSFIKHDEFRGIDSQFRSDIAILKVDKEFFLSRVVQPVCYRNLPSLTDIGDATVTGWGFTKTSSEPSEVLKEIGLKYVQPSTCLKKYNDDEFYRRYLFGTDKICGESINGTGGACQGDSGGGLVVPHNDGRYFIQGIVSLNRPVRQSDGQHCSTEKPVLFTFVKKYKSWIDQTMAFLEGQE</sequence>
<dbReference type="InterPro" id="IPR023415">
    <property type="entry name" value="LDLR_class-A_CS"/>
</dbReference>
<dbReference type="SUPFAM" id="SSF57535">
    <property type="entry name" value="Complement control module/SCR domain"/>
    <property type="match status" value="1"/>
</dbReference>
<feature type="region of interest" description="Disordered" evidence="4">
    <location>
        <begin position="168"/>
        <end position="195"/>
    </location>
</feature>
<dbReference type="AlphaFoldDB" id="A0A9N9N100"/>
<dbReference type="GO" id="GO:0004252">
    <property type="term" value="F:serine-type endopeptidase activity"/>
    <property type="evidence" value="ECO:0007669"/>
    <property type="project" value="InterPro"/>
</dbReference>
<evidence type="ECO:0000256" key="3">
    <source>
        <dbReference type="PROSITE-ProRule" id="PRU00302"/>
    </source>
</evidence>
<keyword evidence="1 2" id="KW-1015">Disulfide bond</keyword>
<accession>A0A9N9N100</accession>
<feature type="domain" description="Sushi" evidence="6">
    <location>
        <begin position="492"/>
        <end position="574"/>
    </location>
</feature>
<proteinExistence type="predicted"/>
<evidence type="ECO:0000256" key="4">
    <source>
        <dbReference type="SAM" id="MobiDB-lite"/>
    </source>
</evidence>
<dbReference type="PANTHER" id="PTHR24252">
    <property type="entry name" value="ACROSIN-RELATED"/>
    <property type="match status" value="1"/>
</dbReference>